<feature type="region of interest" description="Disordered" evidence="1">
    <location>
        <begin position="79"/>
        <end position="105"/>
    </location>
</feature>
<dbReference type="EMBL" id="BQXU01000042">
    <property type="protein sequence ID" value="GKT50940.1"/>
    <property type="molecule type" value="Genomic_DNA"/>
</dbReference>
<keyword evidence="2" id="KW-0732">Signal</keyword>
<name>A0AA37UPM0_9PEZI</name>
<dbReference type="AlphaFoldDB" id="A0AA37UPM0"/>
<sequence length="105" mass="11285">MHHDLLWTELWAALTLGSSQLLEPLLEQPLKRLSSTADGQERLAETAFERPGLDAADILVEKFDVSGPGSRLKLAGIPEGEKDEAAADTGPGVCPANDLLRPEEP</sequence>
<evidence type="ECO:0000313" key="4">
    <source>
        <dbReference type="Proteomes" id="UP001055115"/>
    </source>
</evidence>
<feature type="signal peptide" evidence="2">
    <location>
        <begin position="1"/>
        <end position="17"/>
    </location>
</feature>
<dbReference type="Proteomes" id="UP001055115">
    <property type="component" value="Unassembled WGS sequence"/>
</dbReference>
<organism evidence="3 4">
    <name type="scientific">Colletotrichum spaethianum</name>
    <dbReference type="NCBI Taxonomy" id="700344"/>
    <lineage>
        <taxon>Eukaryota</taxon>
        <taxon>Fungi</taxon>
        <taxon>Dikarya</taxon>
        <taxon>Ascomycota</taxon>
        <taxon>Pezizomycotina</taxon>
        <taxon>Sordariomycetes</taxon>
        <taxon>Hypocreomycetidae</taxon>
        <taxon>Glomerellales</taxon>
        <taxon>Glomerellaceae</taxon>
        <taxon>Colletotrichum</taxon>
        <taxon>Colletotrichum spaethianum species complex</taxon>
    </lineage>
</organism>
<dbReference type="RefSeq" id="XP_049133290.1">
    <property type="nucleotide sequence ID" value="XM_049277333.1"/>
</dbReference>
<accession>A0AA37UPM0</accession>
<evidence type="ECO:0000256" key="1">
    <source>
        <dbReference type="SAM" id="MobiDB-lite"/>
    </source>
</evidence>
<keyword evidence="4" id="KW-1185">Reference proteome</keyword>
<comment type="caution">
    <text evidence="3">The sequence shown here is derived from an EMBL/GenBank/DDBJ whole genome shotgun (WGS) entry which is preliminary data.</text>
</comment>
<dbReference type="GeneID" id="73331923"/>
<reference evidence="3 4" key="1">
    <citation type="submission" date="2022-03" db="EMBL/GenBank/DDBJ databases">
        <title>Genome data of Colletotrichum spp.</title>
        <authorList>
            <person name="Utami Y.D."/>
            <person name="Hiruma K."/>
        </authorList>
    </citation>
    <scope>NUCLEOTIDE SEQUENCE [LARGE SCALE GENOMIC DNA]</scope>
    <source>
        <strain evidence="3 4">MAFF 239500</strain>
    </source>
</reference>
<proteinExistence type="predicted"/>
<protein>
    <submittedName>
        <fullName evidence="3">Uncharacterized protein</fullName>
    </submittedName>
</protein>
<gene>
    <name evidence="3" type="ORF">ColSpa_11121</name>
</gene>
<feature type="chain" id="PRO_5041426955" evidence="2">
    <location>
        <begin position="18"/>
        <end position="105"/>
    </location>
</feature>
<evidence type="ECO:0000313" key="3">
    <source>
        <dbReference type="EMBL" id="GKT50940.1"/>
    </source>
</evidence>
<evidence type="ECO:0000256" key="2">
    <source>
        <dbReference type="SAM" id="SignalP"/>
    </source>
</evidence>